<keyword evidence="3" id="KW-1185">Reference proteome</keyword>
<name>A0A1R1QQ04_9BACI</name>
<protein>
    <recommendedName>
        <fullName evidence="1">DUF4166 domain-containing protein</fullName>
    </recommendedName>
</protein>
<dbReference type="AlphaFoldDB" id="A0A1R1QQ04"/>
<dbReference type="Proteomes" id="UP000187367">
    <property type="component" value="Unassembled WGS sequence"/>
</dbReference>
<proteinExistence type="predicted"/>
<dbReference type="Pfam" id="PF13761">
    <property type="entry name" value="DUF4166"/>
    <property type="match status" value="1"/>
</dbReference>
<gene>
    <name evidence="2" type="ORF">BW143_08300</name>
</gene>
<accession>A0A1R1S2W0</accession>
<evidence type="ECO:0000313" key="2">
    <source>
        <dbReference type="EMBL" id="OMI06745.1"/>
    </source>
</evidence>
<accession>A0A1R1QQ04</accession>
<comment type="caution">
    <text evidence="2">The sequence shown here is derived from an EMBL/GenBank/DDBJ whole genome shotgun (WGS) entry which is preliminary data.</text>
</comment>
<dbReference type="EMBL" id="MTJL01000012">
    <property type="protein sequence ID" value="OMI06745.1"/>
    <property type="molecule type" value="Genomic_DNA"/>
</dbReference>
<dbReference type="InterPro" id="IPR025311">
    <property type="entry name" value="DUF4166"/>
</dbReference>
<evidence type="ECO:0000259" key="1">
    <source>
        <dbReference type="Pfam" id="PF13761"/>
    </source>
</evidence>
<reference evidence="2 3" key="1">
    <citation type="submission" date="2017-01" db="EMBL/GenBank/DDBJ databases">
        <title>Bacillus phylogenomics.</title>
        <authorList>
            <person name="Dunlap C."/>
        </authorList>
    </citation>
    <scope>NUCLEOTIDE SEQUENCE [LARGE SCALE GENOMIC DNA]</scope>
    <source>
        <strain evidence="2 3">NRRL B-41282</strain>
    </source>
</reference>
<dbReference type="RefSeq" id="WP_076758457.1">
    <property type="nucleotide sequence ID" value="NZ_JARMMK010000014.1"/>
</dbReference>
<organism evidence="2 3">
    <name type="scientific">Bacillus swezeyi</name>
    <dbReference type="NCBI Taxonomy" id="1925020"/>
    <lineage>
        <taxon>Bacteria</taxon>
        <taxon>Bacillati</taxon>
        <taxon>Bacillota</taxon>
        <taxon>Bacilli</taxon>
        <taxon>Bacillales</taxon>
        <taxon>Bacillaceae</taxon>
        <taxon>Bacillus</taxon>
    </lineage>
</organism>
<dbReference type="OrthoDB" id="2448833at2"/>
<feature type="domain" description="DUF4166" evidence="1">
    <location>
        <begin position="15"/>
        <end position="198"/>
    </location>
</feature>
<sequence>MMSIYENVIEDFHLLHPKLKQRYRITPENAFRGKGVMSEISGGSFVTRLLCRAGTIFRCFFPERGRDIPFTIENKIWLTKKNTPVAEWNRTFFFPDKRRHFDAVMIYDEKRGEIIDFFGHPPILISSLYFKAEANGSLSIISVKQWFPLFGKKIPLPKCFYGFSVVNESYDEEKGCFTIDVHVKNQIAGTLFLYKGTFQEAGEDND</sequence>
<evidence type="ECO:0000313" key="3">
    <source>
        <dbReference type="Proteomes" id="UP000187367"/>
    </source>
</evidence>